<dbReference type="OrthoDB" id="8219368at2"/>
<feature type="region of interest" description="Disordered" evidence="1">
    <location>
        <begin position="266"/>
        <end position="298"/>
    </location>
</feature>
<evidence type="ECO:0000256" key="1">
    <source>
        <dbReference type="SAM" id="MobiDB-lite"/>
    </source>
</evidence>
<dbReference type="Pfam" id="PF14080">
    <property type="entry name" value="DUF4261"/>
    <property type="match status" value="1"/>
</dbReference>
<accession>A0A1G7ATZ6</accession>
<dbReference type="EMBL" id="FNAP01000004">
    <property type="protein sequence ID" value="SDE18180.1"/>
    <property type="molecule type" value="Genomic_DNA"/>
</dbReference>
<dbReference type="Proteomes" id="UP000199412">
    <property type="component" value="Unassembled WGS sequence"/>
</dbReference>
<name>A0A1G7ATZ6_9PROT</name>
<reference evidence="4" key="1">
    <citation type="submission" date="2016-10" db="EMBL/GenBank/DDBJ databases">
        <authorList>
            <person name="Varghese N."/>
            <person name="Submissions S."/>
        </authorList>
    </citation>
    <scope>NUCLEOTIDE SEQUENCE [LARGE SCALE GENOMIC DNA]</scope>
    <source>
        <strain evidence="4">ATCC 700224</strain>
    </source>
</reference>
<gene>
    <name evidence="3" type="ORF">SAMN05421720_10486</name>
</gene>
<organism evidence="3 4">
    <name type="scientific">Rhodospira trueperi</name>
    <dbReference type="NCBI Taxonomy" id="69960"/>
    <lineage>
        <taxon>Bacteria</taxon>
        <taxon>Pseudomonadati</taxon>
        <taxon>Pseudomonadota</taxon>
        <taxon>Alphaproteobacteria</taxon>
        <taxon>Rhodospirillales</taxon>
        <taxon>Rhodospirillaceae</taxon>
        <taxon>Rhodospira</taxon>
    </lineage>
</organism>
<keyword evidence="4" id="KW-1185">Reference proteome</keyword>
<sequence>MSRFITYLPLDAPGTLSAAETMAAFKALIGAAPMTIEDRGPVDNAPGPGFVVTVNGMAVTVLFMDFPLPEDAWQSAAAASLTWRDAAETLRGTRAHVVLALLEDPPDHPFALNGAAAVTLLAAAMARRLPASAIVFTESDAILPARDLGAIAAGFLQGQMPVMLWTRLAFLRGPDGGEGRPTVGALTFGLAAFIGREIELEPAPLEPAAIAERLLGLCQYLIVQGPIIQDGETVGLTEAEKIRVRWTDQGTRSGVPVLLMRLETTDPALAAPRPRQRAGSGGAPAARPGGKTFGRRGR</sequence>
<dbReference type="InterPro" id="IPR025357">
    <property type="entry name" value="DUF4261"/>
</dbReference>
<evidence type="ECO:0000313" key="3">
    <source>
        <dbReference type="EMBL" id="SDE18180.1"/>
    </source>
</evidence>
<feature type="domain" description="DUF4261" evidence="2">
    <location>
        <begin position="187"/>
        <end position="253"/>
    </location>
</feature>
<protein>
    <recommendedName>
        <fullName evidence="2">DUF4261 domain-containing protein</fullName>
    </recommendedName>
</protein>
<evidence type="ECO:0000313" key="4">
    <source>
        <dbReference type="Proteomes" id="UP000199412"/>
    </source>
</evidence>
<dbReference type="AlphaFoldDB" id="A0A1G7ATZ6"/>
<proteinExistence type="predicted"/>
<dbReference type="RefSeq" id="WP_092784309.1">
    <property type="nucleotide sequence ID" value="NZ_FNAP01000004.1"/>
</dbReference>
<evidence type="ECO:0000259" key="2">
    <source>
        <dbReference type="Pfam" id="PF14080"/>
    </source>
</evidence>